<accession>A0ABM7RJD3</accession>
<evidence type="ECO:0000256" key="2">
    <source>
        <dbReference type="ARBA" id="ARBA00022723"/>
    </source>
</evidence>
<dbReference type="InterPro" id="IPR011042">
    <property type="entry name" value="6-blade_b-propeller_TolB-like"/>
</dbReference>
<dbReference type="NCBIfam" id="TIGR02604">
    <property type="entry name" value="Piru_Ver_Nterm"/>
    <property type="match status" value="1"/>
</dbReference>
<dbReference type="InterPro" id="IPR055557">
    <property type="entry name" value="DUF7133"/>
</dbReference>
<dbReference type="Pfam" id="PF06283">
    <property type="entry name" value="ThuA"/>
    <property type="match status" value="1"/>
</dbReference>
<dbReference type="RefSeq" id="WP_338687423.1">
    <property type="nucleotide sequence ID" value="NZ_AP024702.1"/>
</dbReference>
<dbReference type="InterPro" id="IPR008979">
    <property type="entry name" value="Galactose-bd-like_sf"/>
</dbReference>
<dbReference type="InterPro" id="IPR011989">
    <property type="entry name" value="ARM-like"/>
</dbReference>
<dbReference type="InterPro" id="IPR011041">
    <property type="entry name" value="Quinoprot_gluc/sorb_DH_b-prop"/>
</dbReference>
<evidence type="ECO:0000256" key="1">
    <source>
        <dbReference type="ARBA" id="ARBA00022617"/>
    </source>
</evidence>
<organism evidence="7 8">
    <name type="scientific">Haloferula helveola</name>
    <dbReference type="NCBI Taxonomy" id="490095"/>
    <lineage>
        <taxon>Bacteria</taxon>
        <taxon>Pseudomonadati</taxon>
        <taxon>Verrucomicrobiota</taxon>
        <taxon>Verrucomicrobiia</taxon>
        <taxon>Verrucomicrobiales</taxon>
        <taxon>Verrucomicrobiaceae</taxon>
        <taxon>Haloferula</taxon>
    </lineage>
</organism>
<protein>
    <submittedName>
        <fullName evidence="7">Carbohydrate-binding CenC domain-containing protein</fullName>
    </submittedName>
</protein>
<keyword evidence="8" id="KW-1185">Reference proteome</keyword>
<dbReference type="Pfam" id="PF23500">
    <property type="entry name" value="DUF7133"/>
    <property type="match status" value="1"/>
</dbReference>
<dbReference type="Pfam" id="PF00034">
    <property type="entry name" value="Cytochrom_C"/>
    <property type="match status" value="1"/>
</dbReference>
<feature type="domain" description="Cytochrome c" evidence="6">
    <location>
        <begin position="1036"/>
        <end position="1126"/>
    </location>
</feature>
<keyword evidence="2 4" id="KW-0479">Metal-binding</keyword>
<evidence type="ECO:0000256" key="3">
    <source>
        <dbReference type="ARBA" id="ARBA00023004"/>
    </source>
</evidence>
<dbReference type="Gene3D" id="1.10.760.10">
    <property type="entry name" value="Cytochrome c-like domain"/>
    <property type="match status" value="1"/>
</dbReference>
<dbReference type="InterPro" id="IPR013428">
    <property type="entry name" value="Membrane-bound_put_N"/>
</dbReference>
<dbReference type="SUPFAM" id="SSF52317">
    <property type="entry name" value="Class I glutamine amidotransferase-like"/>
    <property type="match status" value="1"/>
</dbReference>
<dbReference type="SUPFAM" id="SSF46626">
    <property type="entry name" value="Cytochrome c"/>
    <property type="match status" value="1"/>
</dbReference>
<evidence type="ECO:0000259" key="6">
    <source>
        <dbReference type="PROSITE" id="PS51007"/>
    </source>
</evidence>
<dbReference type="Gene3D" id="2.60.120.260">
    <property type="entry name" value="Galactose-binding domain-like"/>
    <property type="match status" value="1"/>
</dbReference>
<dbReference type="InterPro" id="IPR036909">
    <property type="entry name" value="Cyt_c-like_dom_sf"/>
</dbReference>
<gene>
    <name evidence="7" type="ORF">HAHE_43110</name>
</gene>
<dbReference type="PANTHER" id="PTHR33546">
    <property type="entry name" value="LARGE, MULTIFUNCTIONAL SECRETED PROTEIN-RELATED"/>
    <property type="match status" value="1"/>
</dbReference>
<reference evidence="7 8" key="1">
    <citation type="submission" date="2021-06" db="EMBL/GenBank/DDBJ databases">
        <title>Complete genome of Haloferula helveola possessing various polysaccharide degrading enzymes.</title>
        <authorList>
            <person name="Takami H."/>
            <person name="Huang C."/>
            <person name="Hamasaki K."/>
        </authorList>
    </citation>
    <scope>NUCLEOTIDE SEQUENCE [LARGE SCALE GENOMIC DNA]</scope>
    <source>
        <strain evidence="7 8">CN-1</strain>
    </source>
</reference>
<evidence type="ECO:0000313" key="7">
    <source>
        <dbReference type="EMBL" id="BCX50403.1"/>
    </source>
</evidence>
<proteinExistence type="predicted"/>
<dbReference type="PROSITE" id="PS51007">
    <property type="entry name" value="CYTC"/>
    <property type="match status" value="1"/>
</dbReference>
<dbReference type="InterPro" id="IPR009056">
    <property type="entry name" value="Cyt_c-like_dom"/>
</dbReference>
<dbReference type="EMBL" id="AP024702">
    <property type="protein sequence ID" value="BCX50403.1"/>
    <property type="molecule type" value="Genomic_DNA"/>
</dbReference>
<dbReference type="Gene3D" id="3.40.50.880">
    <property type="match status" value="1"/>
</dbReference>
<evidence type="ECO:0000313" key="8">
    <source>
        <dbReference type="Proteomes" id="UP001374893"/>
    </source>
</evidence>
<dbReference type="Proteomes" id="UP001374893">
    <property type="component" value="Chromosome"/>
</dbReference>
<dbReference type="SUPFAM" id="SSF49785">
    <property type="entry name" value="Galactose-binding domain-like"/>
    <property type="match status" value="1"/>
</dbReference>
<keyword evidence="1 4" id="KW-0349">Heme</keyword>
<evidence type="ECO:0000256" key="5">
    <source>
        <dbReference type="SAM" id="MobiDB-lite"/>
    </source>
</evidence>
<dbReference type="Gene3D" id="1.25.10.10">
    <property type="entry name" value="Leucine-rich Repeat Variant"/>
    <property type="match status" value="1"/>
</dbReference>
<dbReference type="InterPro" id="IPR029010">
    <property type="entry name" value="ThuA-like"/>
</dbReference>
<dbReference type="SUPFAM" id="SSF50952">
    <property type="entry name" value="Soluble quinoprotein glucose dehydrogenase"/>
    <property type="match status" value="1"/>
</dbReference>
<dbReference type="Gene3D" id="2.120.10.30">
    <property type="entry name" value="TolB, C-terminal domain"/>
    <property type="match status" value="1"/>
</dbReference>
<feature type="region of interest" description="Disordered" evidence="5">
    <location>
        <begin position="624"/>
        <end position="644"/>
    </location>
</feature>
<name>A0ABM7RJD3_9BACT</name>
<dbReference type="InterPro" id="IPR029062">
    <property type="entry name" value="Class_I_gatase-like"/>
</dbReference>
<sequence>MSRLSRIRLLLPLLILGAAVAAPLILPHKEARRLEVLFFGAPTENGPHHDPITRYRVLKKGLGTEGINLTYSEDPSVAFTPETLGRFDAVLMYANWNQNEPMPADQLKALVDYVEAGGGFVPVHCASACYGGSPEFVELVGGRFKSHGGEEFQVRNVQPNHPILKGLKGYKAWDETYVHDRLTDDRDVLQTRDREPWTWTRTQGRGRVFYTAGGHDHRVWDLPEFHRLIRNGIYWSVGPDTYQLLANLKLPKLEQEKVSLPGYRERREITMAQKPIEPVESMKLAQVPTGMELSLFASEPDIVNPIFVSWDHRGRAFVIETIDYPNNLQAGNLGHDRITICEDTDGDGRADKFTRFAEKLSIPTSLVFANGGVICTNGSQMLFLKDTNGDDKADVREVLFEGFNMGDTHAGVSNLRYGFDGWIYATIGYSGFKGEVGGKQHQFSQGVFRFKPDASELEFLQNTTNNTWGLGFTEEFDVVGSTANGNPSFYHTFPNETYKSVGVDQGRTPAADDNPIFNPMSMDIRQVDQFDRYTAAAGHAVYTSRRFPADYRNRMAFVCGPTGKLVGNFEMTRNGGGWKAVQSPNNLYASADAWSAPVCAEVGPDGAVWVCDWYNIIVQHNPTPSRNSAGVDAKTGRGNAYETPLRDKQHGRVYRIYPKQSEDEPNPGLDPKKPATLIAGLDHPNLLWRLHAQRLIAEQGDPSLAPELIRAVQSSEFAAPHALHALAALGELKPELVQAALGSKQPAARRAAIALADPAVLKAACVTDGTIKSSGRELAEILIGLSKGASDPEIGAAIYKVAADHPTAIFDDPTLRDAWQIASRRQASAVLAAAKAAGTEGAPPEPVNVLPNSGFEESSGNFPTDWTDLRVYSGANPNDIRVSSPDNGRNGGKCLSISTDRPIDCGVAITVPVTPGTRYRLSGWVRCENLNTVGNSPGALMNIHGGQRTGAVKGTTDWTQVSVEFDSGSSREAVIHCLFGGYGGASGTAWFDDVSLVAIGSGNSLEGALDTLAAFDKAGGVSEPKELVRRFKPDAEVHARGEAVYNKTCVACHGVDGRGVPHTFPPLDGSEWLTGEADLPIKIVLHGLMGPVRVGDEVFNSAMAPLGPALNDQEIADVLTYVRQRWKNDAAPVSAEEVKKQRAATSSRTTMWTAQELGR</sequence>
<keyword evidence="3 4" id="KW-0408">Iron</keyword>
<dbReference type="PANTHER" id="PTHR33546:SF1">
    <property type="entry name" value="LARGE, MULTIFUNCTIONAL SECRETED PROTEIN"/>
    <property type="match status" value="1"/>
</dbReference>
<evidence type="ECO:0000256" key="4">
    <source>
        <dbReference type="PROSITE-ProRule" id="PRU00433"/>
    </source>
</evidence>